<comment type="caution">
    <text evidence="1">The sequence shown here is derived from an EMBL/GenBank/DDBJ whole genome shotgun (WGS) entry which is preliminary data.</text>
</comment>
<dbReference type="SUPFAM" id="SSF55166">
    <property type="entry name" value="Hedgehog/DD-peptidase"/>
    <property type="match status" value="1"/>
</dbReference>
<protein>
    <submittedName>
        <fullName evidence="1">M15 family metallopeptidase</fullName>
    </submittedName>
</protein>
<evidence type="ECO:0000313" key="2">
    <source>
        <dbReference type="Proteomes" id="UP000698240"/>
    </source>
</evidence>
<sequence>MTSNFRFSQHSENNLKGINPDLLKVVRRALEISTVDFSVIEGLRTTERQKELVATGKSQTMNSRHISGNAVDLFPVGGDWNNYKCWLPVLDAMHRAGKEFGVKLRFGITWTDNPNDKPAKFLDGPHVEIPA</sequence>
<organism evidence="1 2">
    <name type="scientific">Yersinia massiliensis</name>
    <dbReference type="NCBI Taxonomy" id="419257"/>
    <lineage>
        <taxon>Bacteria</taxon>
        <taxon>Pseudomonadati</taxon>
        <taxon>Pseudomonadota</taxon>
        <taxon>Gammaproteobacteria</taxon>
        <taxon>Enterobacterales</taxon>
        <taxon>Yersiniaceae</taxon>
        <taxon>Yersinia</taxon>
    </lineage>
</organism>
<dbReference type="CDD" id="cd14845">
    <property type="entry name" value="L-Ala-D-Glu_peptidase_like"/>
    <property type="match status" value="1"/>
</dbReference>
<dbReference type="EMBL" id="JAASAN010000001">
    <property type="protein sequence ID" value="NIL25068.1"/>
    <property type="molecule type" value="Genomic_DNA"/>
</dbReference>
<name>A0AA90XVQ0_9GAMM</name>
<dbReference type="InterPro" id="IPR009045">
    <property type="entry name" value="Zn_M74/Hedgehog-like"/>
</dbReference>
<reference evidence="1" key="1">
    <citation type="submission" date="2020-03" db="EMBL/GenBank/DDBJ databases">
        <authorList>
            <person name="Kislichkina A."/>
            <person name="Dentovskaya S."/>
            <person name="Shaikhutdinov R."/>
            <person name="Ivanov S."/>
            <person name="Sizova A."/>
            <person name="Solomentsev V."/>
            <person name="Bogun A."/>
        </authorList>
    </citation>
    <scope>NUCLEOTIDE SEQUENCE</scope>
    <source>
        <strain evidence="1">SCPM-O-B-8025</strain>
    </source>
</reference>
<accession>A0AA90XVQ0</accession>
<dbReference type="Proteomes" id="UP000698240">
    <property type="component" value="Unassembled WGS sequence"/>
</dbReference>
<dbReference type="Gene3D" id="3.30.1380.10">
    <property type="match status" value="1"/>
</dbReference>
<gene>
    <name evidence="1" type="ORF">HB980_00630</name>
</gene>
<dbReference type="RefSeq" id="WP_167311158.1">
    <property type="nucleotide sequence ID" value="NZ_JAASAN010000001.1"/>
</dbReference>
<dbReference type="AlphaFoldDB" id="A0AA90XVQ0"/>
<evidence type="ECO:0000313" key="1">
    <source>
        <dbReference type="EMBL" id="NIL25068.1"/>
    </source>
</evidence>
<proteinExistence type="predicted"/>